<reference evidence="2" key="1">
    <citation type="submission" date="2018-05" db="EMBL/GenBank/DDBJ databases">
        <authorList>
            <person name="Lanie J.A."/>
            <person name="Ng W.-L."/>
            <person name="Kazmierczak K.M."/>
            <person name="Andrzejewski T.M."/>
            <person name="Davidsen T.M."/>
            <person name="Wayne K.J."/>
            <person name="Tettelin H."/>
            <person name="Glass J.I."/>
            <person name="Rusch D."/>
            <person name="Podicherti R."/>
            <person name="Tsui H.-C.T."/>
            <person name="Winkler M.E."/>
        </authorList>
    </citation>
    <scope>NUCLEOTIDE SEQUENCE</scope>
</reference>
<dbReference type="SUPFAM" id="SSF53335">
    <property type="entry name" value="S-adenosyl-L-methionine-dependent methyltransferases"/>
    <property type="match status" value="1"/>
</dbReference>
<feature type="domain" description="Methyltransferase type 11" evidence="1">
    <location>
        <begin position="40"/>
        <end position="94"/>
    </location>
</feature>
<evidence type="ECO:0000259" key="1">
    <source>
        <dbReference type="Pfam" id="PF08241"/>
    </source>
</evidence>
<gene>
    <name evidence="2" type="ORF">METZ01_LOCUS211025</name>
</gene>
<dbReference type="InterPro" id="IPR029063">
    <property type="entry name" value="SAM-dependent_MTases_sf"/>
</dbReference>
<evidence type="ECO:0000313" key="2">
    <source>
        <dbReference type="EMBL" id="SVB58171.1"/>
    </source>
</evidence>
<sequence>MVQESLKTNKIRNKRFFSDYFQGDILDIGGGTTPVIPSAQIFDLQHGDAQHILKYLEPESFDCVHSSHCLEHMEDVSLAISQWWSLVRVGGYLF</sequence>
<proteinExistence type="predicted"/>
<name>A0A382F7T2_9ZZZZ</name>
<organism evidence="2">
    <name type="scientific">marine metagenome</name>
    <dbReference type="NCBI Taxonomy" id="408172"/>
    <lineage>
        <taxon>unclassified sequences</taxon>
        <taxon>metagenomes</taxon>
        <taxon>ecological metagenomes</taxon>
    </lineage>
</organism>
<dbReference type="InterPro" id="IPR013216">
    <property type="entry name" value="Methyltransf_11"/>
</dbReference>
<dbReference type="Gene3D" id="3.40.50.150">
    <property type="entry name" value="Vaccinia Virus protein VP39"/>
    <property type="match status" value="1"/>
</dbReference>
<dbReference type="GO" id="GO:0008757">
    <property type="term" value="F:S-adenosylmethionine-dependent methyltransferase activity"/>
    <property type="evidence" value="ECO:0007669"/>
    <property type="project" value="InterPro"/>
</dbReference>
<dbReference type="AlphaFoldDB" id="A0A382F7T2"/>
<protein>
    <recommendedName>
        <fullName evidence="1">Methyltransferase type 11 domain-containing protein</fullName>
    </recommendedName>
</protein>
<accession>A0A382F7T2</accession>
<dbReference type="Pfam" id="PF08241">
    <property type="entry name" value="Methyltransf_11"/>
    <property type="match status" value="1"/>
</dbReference>
<dbReference type="EMBL" id="UINC01048077">
    <property type="protein sequence ID" value="SVB58171.1"/>
    <property type="molecule type" value="Genomic_DNA"/>
</dbReference>